<dbReference type="EMBL" id="CM017694">
    <property type="protein sequence ID" value="TYH11071.1"/>
    <property type="molecule type" value="Genomic_DNA"/>
</dbReference>
<feature type="compositionally biased region" description="Polar residues" evidence="1">
    <location>
        <begin position="39"/>
        <end position="66"/>
    </location>
</feature>
<sequence>MHSVLTETTGMIFIKHFNNIKNLVCLSSTCWSLRPDLPTKNQSPSQKQNRYQNSPESPSRLAQTRA</sequence>
<organism evidence="2 3">
    <name type="scientific">Gossypium darwinii</name>
    <name type="common">Darwin's cotton</name>
    <name type="synonym">Gossypium barbadense var. darwinii</name>
    <dbReference type="NCBI Taxonomy" id="34276"/>
    <lineage>
        <taxon>Eukaryota</taxon>
        <taxon>Viridiplantae</taxon>
        <taxon>Streptophyta</taxon>
        <taxon>Embryophyta</taxon>
        <taxon>Tracheophyta</taxon>
        <taxon>Spermatophyta</taxon>
        <taxon>Magnoliopsida</taxon>
        <taxon>eudicotyledons</taxon>
        <taxon>Gunneridae</taxon>
        <taxon>Pentapetalae</taxon>
        <taxon>rosids</taxon>
        <taxon>malvids</taxon>
        <taxon>Malvales</taxon>
        <taxon>Malvaceae</taxon>
        <taxon>Malvoideae</taxon>
        <taxon>Gossypium</taxon>
    </lineage>
</organism>
<proteinExistence type="predicted"/>
<evidence type="ECO:0000256" key="1">
    <source>
        <dbReference type="SAM" id="MobiDB-lite"/>
    </source>
</evidence>
<feature type="region of interest" description="Disordered" evidence="1">
    <location>
        <begin position="36"/>
        <end position="66"/>
    </location>
</feature>
<name>A0A5D2FZ91_GOSDA</name>
<reference evidence="2 3" key="1">
    <citation type="submission" date="2019-06" db="EMBL/GenBank/DDBJ databases">
        <title>WGS assembly of Gossypium darwinii.</title>
        <authorList>
            <person name="Chen Z.J."/>
            <person name="Sreedasyam A."/>
            <person name="Ando A."/>
            <person name="Song Q."/>
            <person name="De L."/>
            <person name="Hulse-Kemp A."/>
            <person name="Ding M."/>
            <person name="Ye W."/>
            <person name="Kirkbride R."/>
            <person name="Jenkins J."/>
            <person name="Plott C."/>
            <person name="Lovell J."/>
            <person name="Lin Y.-M."/>
            <person name="Vaughn R."/>
            <person name="Liu B."/>
            <person name="Li W."/>
            <person name="Simpson S."/>
            <person name="Scheffler B."/>
            <person name="Saski C."/>
            <person name="Grover C."/>
            <person name="Hu G."/>
            <person name="Conover J."/>
            <person name="Carlson J."/>
            <person name="Shu S."/>
            <person name="Boston L."/>
            <person name="Williams M."/>
            <person name="Peterson D."/>
            <person name="Mcgee K."/>
            <person name="Jones D."/>
            <person name="Wendel J."/>
            <person name="Stelly D."/>
            <person name="Grimwood J."/>
            <person name="Schmutz J."/>
        </authorList>
    </citation>
    <scope>NUCLEOTIDE SEQUENCE [LARGE SCALE GENOMIC DNA]</scope>
    <source>
        <strain evidence="2">1808015.09</strain>
    </source>
</reference>
<evidence type="ECO:0000313" key="3">
    <source>
        <dbReference type="Proteomes" id="UP000323506"/>
    </source>
</evidence>
<dbReference type="Proteomes" id="UP000323506">
    <property type="component" value="Chromosome A07"/>
</dbReference>
<dbReference type="AlphaFoldDB" id="A0A5D2FZ91"/>
<protein>
    <submittedName>
        <fullName evidence="2">Uncharacterized protein</fullName>
    </submittedName>
</protein>
<keyword evidence="3" id="KW-1185">Reference proteome</keyword>
<gene>
    <name evidence="2" type="ORF">ES288_A07G229400v1</name>
</gene>
<evidence type="ECO:0000313" key="2">
    <source>
        <dbReference type="EMBL" id="TYH11071.1"/>
    </source>
</evidence>
<accession>A0A5D2FZ91</accession>